<dbReference type="InterPro" id="IPR031440">
    <property type="entry name" value="DUF4670"/>
</dbReference>
<gene>
    <name evidence="3" type="primary">LOC106586942</name>
</gene>
<name>A0ABM3DX72_SALSA</name>
<feature type="compositionally biased region" description="Basic and acidic residues" evidence="1">
    <location>
        <begin position="473"/>
        <end position="488"/>
    </location>
</feature>
<dbReference type="PANTHER" id="PTHR21937">
    <property type="entry name" value="CCDC66 DOMAIN-CONTAINING PROTEIN"/>
    <property type="match status" value="1"/>
</dbReference>
<feature type="region of interest" description="Disordered" evidence="1">
    <location>
        <begin position="500"/>
        <end position="544"/>
    </location>
</feature>
<feature type="compositionally biased region" description="Basic and acidic residues" evidence="1">
    <location>
        <begin position="357"/>
        <end position="367"/>
    </location>
</feature>
<feature type="compositionally biased region" description="Basic residues" evidence="1">
    <location>
        <begin position="347"/>
        <end position="356"/>
    </location>
</feature>
<feature type="compositionally biased region" description="Polar residues" evidence="1">
    <location>
        <begin position="245"/>
        <end position="256"/>
    </location>
</feature>
<feature type="compositionally biased region" description="Low complexity" evidence="1">
    <location>
        <begin position="402"/>
        <end position="422"/>
    </location>
</feature>
<feature type="compositionally biased region" description="Basic and acidic residues" evidence="1">
    <location>
        <begin position="301"/>
        <end position="316"/>
    </location>
</feature>
<feature type="compositionally biased region" description="Basic and acidic residues" evidence="1">
    <location>
        <begin position="175"/>
        <end position="199"/>
    </location>
</feature>
<feature type="compositionally biased region" description="Low complexity" evidence="1">
    <location>
        <begin position="437"/>
        <end position="454"/>
    </location>
</feature>
<accession>A0ABM3DX72</accession>
<feature type="region of interest" description="Disordered" evidence="1">
    <location>
        <begin position="65"/>
        <end position="488"/>
    </location>
</feature>
<reference evidence="3" key="1">
    <citation type="submission" date="2025-08" db="UniProtKB">
        <authorList>
            <consortium name="RefSeq"/>
        </authorList>
    </citation>
    <scope>IDENTIFICATION</scope>
</reference>
<protein>
    <submittedName>
        <fullName evidence="3">Uncharacterized protein KIAA2012 homolog</fullName>
    </submittedName>
</protein>
<dbReference type="Proteomes" id="UP001652741">
    <property type="component" value="Chromosome ssa25"/>
</dbReference>
<feature type="region of interest" description="Disordered" evidence="1">
    <location>
        <begin position="1"/>
        <end position="41"/>
    </location>
</feature>
<dbReference type="Pfam" id="PF15709">
    <property type="entry name" value="DUF4670"/>
    <property type="match status" value="1"/>
</dbReference>
<dbReference type="GeneID" id="106586942"/>
<dbReference type="PANTHER" id="PTHR21937:SF5">
    <property type="entry name" value="GENE 973-RELATED"/>
    <property type="match status" value="1"/>
</dbReference>
<sequence length="544" mass="61193">MAGRLRGPGKQSSMAIYKDRSDVHIPGDPSDPGRAMVRGSLPLELRELQQQTGRSLGTLILGPDGEVIQMSPWDPNNMSATEDQPEDQVTRDHGEASNPERPQTNMDECELVQEVGSDGQTVVSGEQRQEPESPRNRTTRKQLHPDAQRPGGRHKDMMAALSYNLRSRTAPVEIPRQEEGKATREGKEVRREEAEEKSTTRKRRQDLDQTGPQTSGVSSLPTTEEEEEETQNINPHKPSQPIPTGLSTERALSQKKNPNRSEGPLTPSGRKRGHSKKTNVTVDEQNPQQVEGQTQETGEQTIREKKKKDTLNKEVESQDSPTLQKMTKRKVIEGQEQNQEVFSKEAGKKKKARVKGKPKEKTNKTNESETSPSALGPGGDVKKDTEERSAALNTHEEEHLQSPRSNHSSVNRSSSSNGQSGQRSHRSTSCEDEVLPSGQRRSSRDQLSSSSVVVAAETQPLNLVISDTSISTDKNRGEAAARTEQQKNVLVEKAERRRLEVERKRKEREEERRRQQEREEREERMRLELEEEQNQRAEELRLGV</sequence>
<feature type="compositionally biased region" description="Basic and acidic residues" evidence="1">
    <location>
        <begin position="380"/>
        <end position="401"/>
    </location>
</feature>
<feature type="compositionally biased region" description="Polar residues" evidence="1">
    <location>
        <begin position="459"/>
        <end position="472"/>
    </location>
</feature>
<feature type="compositionally biased region" description="Low complexity" evidence="1">
    <location>
        <begin position="288"/>
        <end position="300"/>
    </location>
</feature>
<feature type="compositionally biased region" description="Polar residues" evidence="1">
    <location>
        <begin position="208"/>
        <end position="221"/>
    </location>
</feature>
<evidence type="ECO:0000313" key="3">
    <source>
        <dbReference type="RefSeq" id="XP_045563411.1"/>
    </source>
</evidence>
<organism evidence="2 3">
    <name type="scientific">Salmo salar</name>
    <name type="common">Atlantic salmon</name>
    <dbReference type="NCBI Taxonomy" id="8030"/>
    <lineage>
        <taxon>Eukaryota</taxon>
        <taxon>Metazoa</taxon>
        <taxon>Chordata</taxon>
        <taxon>Craniata</taxon>
        <taxon>Vertebrata</taxon>
        <taxon>Euteleostomi</taxon>
        <taxon>Actinopterygii</taxon>
        <taxon>Neopterygii</taxon>
        <taxon>Teleostei</taxon>
        <taxon>Protacanthopterygii</taxon>
        <taxon>Salmoniformes</taxon>
        <taxon>Salmonidae</taxon>
        <taxon>Salmoninae</taxon>
        <taxon>Salmo</taxon>
    </lineage>
</organism>
<evidence type="ECO:0000313" key="2">
    <source>
        <dbReference type="Proteomes" id="UP001652741"/>
    </source>
</evidence>
<keyword evidence="2" id="KW-1185">Reference proteome</keyword>
<feature type="compositionally biased region" description="Basic and acidic residues" evidence="1">
    <location>
        <begin position="143"/>
        <end position="157"/>
    </location>
</feature>
<evidence type="ECO:0000256" key="1">
    <source>
        <dbReference type="SAM" id="MobiDB-lite"/>
    </source>
</evidence>
<proteinExistence type="predicted"/>
<feature type="compositionally biased region" description="Polar residues" evidence="1">
    <location>
        <begin position="278"/>
        <end position="287"/>
    </location>
</feature>
<dbReference type="RefSeq" id="XP_045563411.1">
    <property type="nucleotide sequence ID" value="XM_045707455.1"/>
</dbReference>